<dbReference type="PANTHER" id="PTHR48111">
    <property type="entry name" value="REGULATOR OF RPOS"/>
    <property type="match status" value="1"/>
</dbReference>
<dbReference type="PANTHER" id="PTHR48111:SF67">
    <property type="entry name" value="TRANSCRIPTIONAL REGULATORY PROTEIN TCTD"/>
    <property type="match status" value="1"/>
</dbReference>
<organism evidence="7 8">
    <name type="scientific">Leptolyngbya boryana NIES-2135</name>
    <dbReference type="NCBI Taxonomy" id="1973484"/>
    <lineage>
        <taxon>Bacteria</taxon>
        <taxon>Bacillati</taxon>
        <taxon>Cyanobacteriota</taxon>
        <taxon>Cyanophyceae</taxon>
        <taxon>Leptolyngbyales</taxon>
        <taxon>Leptolyngbyaceae</taxon>
        <taxon>Leptolyngbya group</taxon>
        <taxon>Leptolyngbya</taxon>
    </lineage>
</organism>
<feature type="modified residue" description="4-aspartylphosphate" evidence="4">
    <location>
        <position position="59"/>
    </location>
</feature>
<proteinExistence type="predicted"/>
<keyword evidence="1" id="KW-0805">Transcription regulation</keyword>
<gene>
    <name evidence="7" type="ORF">NIES2135_09210</name>
</gene>
<keyword evidence="2" id="KW-0238">DNA-binding</keyword>
<keyword evidence="4" id="KW-0597">Phosphoprotein</keyword>
<dbReference type="Pfam" id="PF00072">
    <property type="entry name" value="Response_reg"/>
    <property type="match status" value="1"/>
</dbReference>
<dbReference type="InterPro" id="IPR001789">
    <property type="entry name" value="Sig_transdc_resp-reg_receiver"/>
</dbReference>
<evidence type="ECO:0000256" key="4">
    <source>
        <dbReference type="PROSITE-ProRule" id="PRU00169"/>
    </source>
</evidence>
<dbReference type="Gene3D" id="3.40.50.2300">
    <property type="match status" value="1"/>
</dbReference>
<feature type="domain" description="HTH luxR-type" evidence="5">
    <location>
        <begin position="145"/>
        <end position="210"/>
    </location>
</feature>
<dbReference type="InterPro" id="IPR036388">
    <property type="entry name" value="WH-like_DNA-bd_sf"/>
</dbReference>
<dbReference type="GO" id="GO:0000156">
    <property type="term" value="F:phosphorelay response regulator activity"/>
    <property type="evidence" value="ECO:0007669"/>
    <property type="project" value="TreeGrafter"/>
</dbReference>
<dbReference type="CDD" id="cd17574">
    <property type="entry name" value="REC_OmpR"/>
    <property type="match status" value="1"/>
</dbReference>
<evidence type="ECO:0000259" key="5">
    <source>
        <dbReference type="PROSITE" id="PS50043"/>
    </source>
</evidence>
<dbReference type="GO" id="GO:0000976">
    <property type="term" value="F:transcription cis-regulatory region binding"/>
    <property type="evidence" value="ECO:0007669"/>
    <property type="project" value="TreeGrafter"/>
</dbReference>
<dbReference type="EMBL" id="AP018203">
    <property type="protein sequence ID" value="BAY54107.1"/>
    <property type="molecule type" value="Genomic_DNA"/>
</dbReference>
<dbReference type="PRINTS" id="PR00038">
    <property type="entry name" value="HTHLUXR"/>
</dbReference>
<dbReference type="Proteomes" id="UP000217895">
    <property type="component" value="Chromosome"/>
</dbReference>
<evidence type="ECO:0000256" key="1">
    <source>
        <dbReference type="ARBA" id="ARBA00023015"/>
    </source>
</evidence>
<evidence type="ECO:0000259" key="6">
    <source>
        <dbReference type="PROSITE" id="PS50110"/>
    </source>
</evidence>
<dbReference type="InterPro" id="IPR016032">
    <property type="entry name" value="Sig_transdc_resp-reg_C-effctor"/>
</dbReference>
<sequence>MALEIETKGSILLVDDDVNFVTLMTGYLAFQGYQVTTAETGTEAIALLGDVKPDLIISDIVMPEMNGYVFAEAVRQSPEINWIPIIFLSARDQSQDRVRGLSAGATVYMVKPFELEELIAQIESALRSSQLMRENRAKRTEAKISVPPGVKLTNTELTVARLVAQGMSNLEIAQRLSASKRTIESHISHMLKKTLLSNRTELSRWIIENNMD</sequence>
<name>A0A1Z4JCB7_LEPBY</name>
<dbReference type="Gene3D" id="1.10.10.10">
    <property type="entry name" value="Winged helix-like DNA-binding domain superfamily/Winged helix DNA-binding domain"/>
    <property type="match status" value="1"/>
</dbReference>
<dbReference type="AlphaFoldDB" id="A0A1Z4JCB7"/>
<dbReference type="GO" id="GO:0005829">
    <property type="term" value="C:cytosol"/>
    <property type="evidence" value="ECO:0007669"/>
    <property type="project" value="TreeGrafter"/>
</dbReference>
<feature type="domain" description="Response regulatory" evidence="6">
    <location>
        <begin position="10"/>
        <end position="126"/>
    </location>
</feature>
<dbReference type="GO" id="GO:0006355">
    <property type="term" value="P:regulation of DNA-templated transcription"/>
    <property type="evidence" value="ECO:0007669"/>
    <property type="project" value="InterPro"/>
</dbReference>
<keyword evidence="8" id="KW-1185">Reference proteome</keyword>
<accession>A0A1Z4JCB7</accession>
<dbReference type="Pfam" id="PF00196">
    <property type="entry name" value="GerE"/>
    <property type="match status" value="1"/>
</dbReference>
<dbReference type="SUPFAM" id="SSF46894">
    <property type="entry name" value="C-terminal effector domain of the bipartite response regulators"/>
    <property type="match status" value="1"/>
</dbReference>
<evidence type="ECO:0000256" key="2">
    <source>
        <dbReference type="ARBA" id="ARBA00023125"/>
    </source>
</evidence>
<dbReference type="SMART" id="SM00448">
    <property type="entry name" value="REC"/>
    <property type="match status" value="1"/>
</dbReference>
<dbReference type="InterPro" id="IPR039420">
    <property type="entry name" value="WalR-like"/>
</dbReference>
<evidence type="ECO:0000313" key="8">
    <source>
        <dbReference type="Proteomes" id="UP000217895"/>
    </source>
</evidence>
<dbReference type="InterPro" id="IPR011006">
    <property type="entry name" value="CheY-like_superfamily"/>
</dbReference>
<dbReference type="SMART" id="SM00421">
    <property type="entry name" value="HTH_LUXR"/>
    <property type="match status" value="1"/>
</dbReference>
<evidence type="ECO:0000256" key="3">
    <source>
        <dbReference type="ARBA" id="ARBA00023163"/>
    </source>
</evidence>
<dbReference type="GO" id="GO:0032993">
    <property type="term" value="C:protein-DNA complex"/>
    <property type="evidence" value="ECO:0007669"/>
    <property type="project" value="TreeGrafter"/>
</dbReference>
<dbReference type="SUPFAM" id="SSF52172">
    <property type="entry name" value="CheY-like"/>
    <property type="match status" value="1"/>
</dbReference>
<evidence type="ECO:0000313" key="7">
    <source>
        <dbReference type="EMBL" id="BAY54107.1"/>
    </source>
</evidence>
<dbReference type="PROSITE" id="PS50043">
    <property type="entry name" value="HTH_LUXR_2"/>
    <property type="match status" value="1"/>
</dbReference>
<protein>
    <submittedName>
        <fullName evidence="7">LuxR family transcriptional regulator</fullName>
    </submittedName>
</protein>
<reference evidence="7 8" key="1">
    <citation type="submission" date="2017-06" db="EMBL/GenBank/DDBJ databases">
        <title>Genome sequencing of cyanobaciteial culture collection at National Institute for Environmental Studies (NIES).</title>
        <authorList>
            <person name="Hirose Y."/>
            <person name="Shimura Y."/>
            <person name="Fujisawa T."/>
            <person name="Nakamura Y."/>
            <person name="Kawachi M."/>
        </authorList>
    </citation>
    <scope>NUCLEOTIDE SEQUENCE [LARGE SCALE GENOMIC DNA]</scope>
    <source>
        <strain evidence="7 8">NIES-2135</strain>
    </source>
</reference>
<keyword evidence="3" id="KW-0804">Transcription</keyword>
<dbReference type="CDD" id="cd06170">
    <property type="entry name" value="LuxR_C_like"/>
    <property type="match status" value="1"/>
</dbReference>
<dbReference type="PROSITE" id="PS50110">
    <property type="entry name" value="RESPONSE_REGULATORY"/>
    <property type="match status" value="1"/>
</dbReference>
<dbReference type="InterPro" id="IPR000792">
    <property type="entry name" value="Tscrpt_reg_LuxR_C"/>
</dbReference>